<accession>A0A919URW5</accession>
<feature type="domain" description="N-acetyltransferase" evidence="3">
    <location>
        <begin position="20"/>
        <end position="181"/>
    </location>
</feature>
<dbReference type="Gene3D" id="3.40.630.30">
    <property type="match status" value="1"/>
</dbReference>
<reference evidence="4" key="1">
    <citation type="submission" date="2021-01" db="EMBL/GenBank/DDBJ databases">
        <title>Whole genome shotgun sequence of Acrocarpospora phusangensis NBRC 108782.</title>
        <authorList>
            <person name="Komaki H."/>
            <person name="Tamura T."/>
        </authorList>
    </citation>
    <scope>NUCLEOTIDE SEQUENCE</scope>
    <source>
        <strain evidence="4">NBRC 108782</strain>
    </source>
</reference>
<protein>
    <submittedName>
        <fullName evidence="4">Acetyltransferase</fullName>
    </submittedName>
</protein>
<dbReference type="PANTHER" id="PTHR43072:SF23">
    <property type="entry name" value="UPF0039 PROTEIN C11D3.02C"/>
    <property type="match status" value="1"/>
</dbReference>
<dbReference type="InterPro" id="IPR000182">
    <property type="entry name" value="GNAT_dom"/>
</dbReference>
<dbReference type="AlphaFoldDB" id="A0A919URW5"/>
<dbReference type="InterPro" id="IPR016181">
    <property type="entry name" value="Acyl_CoA_acyltransferase"/>
</dbReference>
<evidence type="ECO:0000313" key="5">
    <source>
        <dbReference type="Proteomes" id="UP000640052"/>
    </source>
</evidence>
<dbReference type="Pfam" id="PF00583">
    <property type="entry name" value="Acetyltransf_1"/>
    <property type="match status" value="1"/>
</dbReference>
<dbReference type="RefSeq" id="WP_204042573.1">
    <property type="nucleotide sequence ID" value="NZ_BOOA01000033.1"/>
</dbReference>
<evidence type="ECO:0000259" key="3">
    <source>
        <dbReference type="PROSITE" id="PS51186"/>
    </source>
</evidence>
<organism evidence="4 5">
    <name type="scientific">Acrocarpospora phusangensis</name>
    <dbReference type="NCBI Taxonomy" id="1070424"/>
    <lineage>
        <taxon>Bacteria</taxon>
        <taxon>Bacillati</taxon>
        <taxon>Actinomycetota</taxon>
        <taxon>Actinomycetes</taxon>
        <taxon>Streptosporangiales</taxon>
        <taxon>Streptosporangiaceae</taxon>
        <taxon>Acrocarpospora</taxon>
    </lineage>
</organism>
<evidence type="ECO:0000256" key="1">
    <source>
        <dbReference type="ARBA" id="ARBA00022679"/>
    </source>
</evidence>
<dbReference type="CDD" id="cd04301">
    <property type="entry name" value="NAT_SF"/>
    <property type="match status" value="1"/>
</dbReference>
<keyword evidence="2" id="KW-0012">Acyltransferase</keyword>
<dbReference type="PROSITE" id="PS51186">
    <property type="entry name" value="GNAT"/>
    <property type="match status" value="1"/>
</dbReference>
<dbReference type="EMBL" id="BOOA01000033">
    <property type="protein sequence ID" value="GIH25880.1"/>
    <property type="molecule type" value="Genomic_DNA"/>
</dbReference>
<keyword evidence="1" id="KW-0808">Transferase</keyword>
<gene>
    <name evidence="4" type="ORF">Aph01nite_41900</name>
</gene>
<dbReference type="GO" id="GO:0016747">
    <property type="term" value="F:acyltransferase activity, transferring groups other than amino-acyl groups"/>
    <property type="evidence" value="ECO:0007669"/>
    <property type="project" value="InterPro"/>
</dbReference>
<keyword evidence="5" id="KW-1185">Reference proteome</keyword>
<comment type="caution">
    <text evidence="4">The sequence shown here is derived from an EMBL/GenBank/DDBJ whole genome shotgun (WGS) entry which is preliminary data.</text>
</comment>
<dbReference type="SUPFAM" id="SSF55729">
    <property type="entry name" value="Acyl-CoA N-acyltransferases (Nat)"/>
    <property type="match status" value="1"/>
</dbReference>
<proteinExistence type="predicted"/>
<name>A0A919URW5_9ACTN</name>
<dbReference type="Proteomes" id="UP000640052">
    <property type="component" value="Unassembled WGS sequence"/>
</dbReference>
<evidence type="ECO:0000256" key="2">
    <source>
        <dbReference type="ARBA" id="ARBA00023315"/>
    </source>
</evidence>
<sequence length="182" mass="20056">MNNLRNGVRLTPVPVPGLDLVIRHVGEGDHEAVHAMLTSPHVLAGSLRVPFAPLHQTRARLTPERGVHQLAAEADGQVVGFGELVTYPDEPRQRHSGEINLVATRADHVRRGVGRALMEAMIELAENWLNLSRLTLIVFTDNDHAIKLYQSLGFAIEGTMPRVGYGAGAWMDAHVMGRLRDR</sequence>
<evidence type="ECO:0000313" key="4">
    <source>
        <dbReference type="EMBL" id="GIH25880.1"/>
    </source>
</evidence>
<dbReference type="PANTHER" id="PTHR43072">
    <property type="entry name" value="N-ACETYLTRANSFERASE"/>
    <property type="match status" value="1"/>
</dbReference>